<sequence>MKVLSKMKLFIWRAFHEWVPATNNLAKRGMKVDNSCSLCQARYESTIHALWCCPSLEHVRAICLALYGIRVPNHSLFIDFMILCMNQLLVKDVELLCMVIWRIWYIRNGMVHSSAIIHDVDVVAWAIACLDDYREANALKVNIVWDQGLLSDLLWYPPSVGVFKMNTDAAIYWARRRVGIRVIIRDCKGSVMASCTQKILAGYEPLIAEAMVVLKSLHFAHDSGL</sequence>
<feature type="domain" description="RNase H type-1" evidence="1">
    <location>
        <begin position="166"/>
        <end position="224"/>
    </location>
</feature>
<dbReference type="InterPro" id="IPR002156">
    <property type="entry name" value="RNaseH_domain"/>
</dbReference>
<evidence type="ECO:0000313" key="4">
    <source>
        <dbReference type="Proteomes" id="UP001281410"/>
    </source>
</evidence>
<reference evidence="3" key="1">
    <citation type="journal article" date="2023" name="Plant J.">
        <title>Genome sequences and population genomics provide insights into the demographic history, inbreeding, and mutation load of two 'living fossil' tree species of Dipteronia.</title>
        <authorList>
            <person name="Feng Y."/>
            <person name="Comes H.P."/>
            <person name="Chen J."/>
            <person name="Zhu S."/>
            <person name="Lu R."/>
            <person name="Zhang X."/>
            <person name="Li P."/>
            <person name="Qiu J."/>
            <person name="Olsen K.M."/>
            <person name="Qiu Y."/>
        </authorList>
    </citation>
    <scope>NUCLEOTIDE SEQUENCE</scope>
    <source>
        <strain evidence="3">NBL</strain>
    </source>
</reference>
<evidence type="ECO:0008006" key="5">
    <source>
        <dbReference type="Google" id="ProtNLM"/>
    </source>
</evidence>
<evidence type="ECO:0000313" key="3">
    <source>
        <dbReference type="EMBL" id="KAK3227154.1"/>
    </source>
</evidence>
<dbReference type="GO" id="GO:0004523">
    <property type="term" value="F:RNA-DNA hybrid ribonuclease activity"/>
    <property type="evidence" value="ECO:0007669"/>
    <property type="project" value="InterPro"/>
</dbReference>
<evidence type="ECO:0000259" key="1">
    <source>
        <dbReference type="Pfam" id="PF13456"/>
    </source>
</evidence>
<dbReference type="Pfam" id="PF13456">
    <property type="entry name" value="RVT_3"/>
    <property type="match status" value="1"/>
</dbReference>
<evidence type="ECO:0000259" key="2">
    <source>
        <dbReference type="Pfam" id="PF13966"/>
    </source>
</evidence>
<dbReference type="InterPro" id="IPR026960">
    <property type="entry name" value="RVT-Znf"/>
</dbReference>
<dbReference type="InterPro" id="IPR052929">
    <property type="entry name" value="RNase_H-like_EbsB-rel"/>
</dbReference>
<organism evidence="3 4">
    <name type="scientific">Dipteronia sinensis</name>
    <dbReference type="NCBI Taxonomy" id="43782"/>
    <lineage>
        <taxon>Eukaryota</taxon>
        <taxon>Viridiplantae</taxon>
        <taxon>Streptophyta</taxon>
        <taxon>Embryophyta</taxon>
        <taxon>Tracheophyta</taxon>
        <taxon>Spermatophyta</taxon>
        <taxon>Magnoliopsida</taxon>
        <taxon>eudicotyledons</taxon>
        <taxon>Gunneridae</taxon>
        <taxon>Pentapetalae</taxon>
        <taxon>rosids</taxon>
        <taxon>malvids</taxon>
        <taxon>Sapindales</taxon>
        <taxon>Sapindaceae</taxon>
        <taxon>Hippocastanoideae</taxon>
        <taxon>Acereae</taxon>
        <taxon>Dipteronia</taxon>
    </lineage>
</organism>
<name>A0AAE0EGF8_9ROSI</name>
<dbReference type="AlphaFoldDB" id="A0AAE0EGF8"/>
<dbReference type="PANTHER" id="PTHR47074">
    <property type="entry name" value="BNAC02G40300D PROTEIN"/>
    <property type="match status" value="1"/>
</dbReference>
<dbReference type="PANTHER" id="PTHR47074:SF11">
    <property type="entry name" value="REVERSE TRANSCRIPTASE-LIKE PROTEIN"/>
    <property type="match status" value="1"/>
</dbReference>
<gene>
    <name evidence="3" type="ORF">Dsin_007016</name>
</gene>
<dbReference type="Pfam" id="PF13966">
    <property type="entry name" value="zf-RVT"/>
    <property type="match status" value="1"/>
</dbReference>
<proteinExistence type="predicted"/>
<dbReference type="Proteomes" id="UP001281410">
    <property type="component" value="Unassembled WGS sequence"/>
</dbReference>
<accession>A0AAE0EGF8</accession>
<comment type="caution">
    <text evidence="3">The sequence shown here is derived from an EMBL/GenBank/DDBJ whole genome shotgun (WGS) entry which is preliminary data.</text>
</comment>
<keyword evidence="4" id="KW-1185">Reference proteome</keyword>
<feature type="domain" description="Reverse transcriptase zinc-binding" evidence="2">
    <location>
        <begin position="2"/>
        <end position="56"/>
    </location>
</feature>
<protein>
    <recommendedName>
        <fullName evidence="5">Reverse transcriptase zinc-binding domain-containing protein</fullName>
    </recommendedName>
</protein>
<dbReference type="EMBL" id="JANJYJ010000002">
    <property type="protein sequence ID" value="KAK3227154.1"/>
    <property type="molecule type" value="Genomic_DNA"/>
</dbReference>
<dbReference type="GO" id="GO:0003676">
    <property type="term" value="F:nucleic acid binding"/>
    <property type="evidence" value="ECO:0007669"/>
    <property type="project" value="InterPro"/>
</dbReference>